<evidence type="ECO:0000256" key="1">
    <source>
        <dbReference type="ARBA" id="ARBA00023002"/>
    </source>
</evidence>
<dbReference type="Pfam" id="PF00175">
    <property type="entry name" value="NAD_binding_1"/>
    <property type="match status" value="1"/>
</dbReference>
<dbReference type="InterPro" id="IPR001433">
    <property type="entry name" value="OxRdtase_FAD/NAD-bd"/>
</dbReference>
<dbReference type="SUPFAM" id="SSF52343">
    <property type="entry name" value="Ferredoxin reductase-like, C-terminal NADP-linked domain"/>
    <property type="match status" value="1"/>
</dbReference>
<dbReference type="InterPro" id="IPR052128">
    <property type="entry name" value="Oxidoreductase_NAD-binding"/>
</dbReference>
<name>A0A0P7VS04_SCLFO</name>
<dbReference type="AlphaFoldDB" id="A0A0P7VS04"/>
<keyword evidence="1" id="KW-0560">Oxidoreductase</keyword>
<proteinExistence type="predicted"/>
<dbReference type="PANTHER" id="PTHR46505:SF1">
    <property type="entry name" value="OXIDOREDUCTASE NAD-BINDING DOMAIN-CONTAINING PROTEIN 1"/>
    <property type="match status" value="1"/>
</dbReference>
<dbReference type="GO" id="GO:0016491">
    <property type="term" value="F:oxidoreductase activity"/>
    <property type="evidence" value="ECO:0007669"/>
    <property type="project" value="UniProtKB-KW"/>
</dbReference>
<dbReference type="Gene3D" id="2.40.30.10">
    <property type="entry name" value="Translation factors"/>
    <property type="match status" value="1"/>
</dbReference>
<dbReference type="GO" id="GO:0005739">
    <property type="term" value="C:mitochondrion"/>
    <property type="evidence" value="ECO:0007669"/>
    <property type="project" value="TreeGrafter"/>
</dbReference>
<evidence type="ECO:0000313" key="5">
    <source>
        <dbReference type="EMBL" id="KPP76536.1"/>
    </source>
</evidence>
<feature type="domain" description="FAD-binding FR-type" evidence="4">
    <location>
        <begin position="2"/>
        <end position="104"/>
    </location>
</feature>
<dbReference type="InterPro" id="IPR017927">
    <property type="entry name" value="FAD-bd_FR_type"/>
</dbReference>
<dbReference type="InterPro" id="IPR039261">
    <property type="entry name" value="FNR_nucleotide-bd"/>
</dbReference>
<sequence>MNSIFPARVCGIMNESMTVKRLRLAVPSSDFTFKAGQWVDFFIPGVEKVGGFSICSSPGLLQREGVIELAVKYSQHAPAYWIHKECAVDSEVAVRVGGDFFFDPQPSDLPVDLLLVAGGVGINPLYSILLHMVDLLRGRRSRPDAYEPKSVRLCYSAKNPQELLFKKTIAEVCQEFPGKVSCDFHVTQDSEDVDPQLRPLIRKGRISEEVLKEHLRGRDTLCYLCGPPPMIESVSEQLLHLGLSQDTLIGWPFLIGFTSFIVPDPDPRALINRTVWGGPSLFMDFIEADQYGSVKFLLDAIWARGMDEGVYSSQNKALLVKVLQLR</sequence>
<evidence type="ECO:0000256" key="2">
    <source>
        <dbReference type="ARBA" id="ARBA00023027"/>
    </source>
</evidence>
<evidence type="ECO:0000256" key="3">
    <source>
        <dbReference type="ARBA" id="ARBA00040516"/>
    </source>
</evidence>
<organism evidence="5 6">
    <name type="scientific">Scleropages formosus</name>
    <name type="common">Asian bonytongue</name>
    <name type="synonym">Osteoglossum formosum</name>
    <dbReference type="NCBI Taxonomy" id="113540"/>
    <lineage>
        <taxon>Eukaryota</taxon>
        <taxon>Metazoa</taxon>
        <taxon>Chordata</taxon>
        <taxon>Craniata</taxon>
        <taxon>Vertebrata</taxon>
        <taxon>Euteleostomi</taxon>
        <taxon>Actinopterygii</taxon>
        <taxon>Neopterygii</taxon>
        <taxon>Teleostei</taxon>
        <taxon>Osteoglossocephala</taxon>
        <taxon>Osteoglossomorpha</taxon>
        <taxon>Osteoglossiformes</taxon>
        <taxon>Osteoglossidae</taxon>
        <taxon>Scleropages</taxon>
    </lineage>
</organism>
<dbReference type="PROSITE" id="PS51384">
    <property type="entry name" value="FAD_FR"/>
    <property type="match status" value="1"/>
</dbReference>
<gene>
    <name evidence="5" type="ORF">Z043_104119</name>
</gene>
<dbReference type="SUPFAM" id="SSF63380">
    <property type="entry name" value="Riboflavin synthase domain-like"/>
    <property type="match status" value="1"/>
</dbReference>
<dbReference type="STRING" id="113540.ENSSFOP00015022021"/>
<protein>
    <recommendedName>
        <fullName evidence="3">Oxidoreductase NAD-binding domain-containing protein 1</fullName>
    </recommendedName>
</protein>
<evidence type="ECO:0000259" key="4">
    <source>
        <dbReference type="PROSITE" id="PS51384"/>
    </source>
</evidence>
<dbReference type="Proteomes" id="UP000034805">
    <property type="component" value="Unassembled WGS sequence"/>
</dbReference>
<keyword evidence="2" id="KW-0520">NAD</keyword>
<accession>A0A0P7VS04</accession>
<dbReference type="EMBL" id="JARO02001086">
    <property type="protein sequence ID" value="KPP76536.1"/>
    <property type="molecule type" value="Genomic_DNA"/>
</dbReference>
<feature type="non-terminal residue" evidence="5">
    <location>
        <position position="326"/>
    </location>
</feature>
<reference evidence="5 6" key="1">
    <citation type="submission" date="2015-08" db="EMBL/GenBank/DDBJ databases">
        <title>The genome of the Asian arowana (Scleropages formosus).</title>
        <authorList>
            <person name="Tan M.H."/>
            <person name="Gan H.M."/>
            <person name="Croft L.J."/>
            <person name="Austin C.M."/>
        </authorList>
    </citation>
    <scope>NUCLEOTIDE SEQUENCE [LARGE SCALE GENOMIC DNA]</scope>
    <source>
        <strain evidence="5">Aro1</strain>
    </source>
</reference>
<comment type="caution">
    <text evidence="5">The sequence shown here is derived from an EMBL/GenBank/DDBJ whole genome shotgun (WGS) entry which is preliminary data.</text>
</comment>
<dbReference type="Gene3D" id="3.40.50.80">
    <property type="entry name" value="Nucleotide-binding domain of ferredoxin-NADP reductase (FNR) module"/>
    <property type="match status" value="1"/>
</dbReference>
<evidence type="ECO:0000313" key="6">
    <source>
        <dbReference type="Proteomes" id="UP000034805"/>
    </source>
</evidence>
<dbReference type="CDD" id="cd00322">
    <property type="entry name" value="FNR_like"/>
    <property type="match status" value="1"/>
</dbReference>
<dbReference type="PRINTS" id="PR00410">
    <property type="entry name" value="PHEHYDRXLASE"/>
</dbReference>
<dbReference type="PANTHER" id="PTHR46505">
    <property type="entry name" value="OXIDOREDUCTASE NAD-BINDING DOMAIN-CONTAINING PROTEIN 1"/>
    <property type="match status" value="1"/>
</dbReference>
<dbReference type="InterPro" id="IPR017938">
    <property type="entry name" value="Riboflavin_synthase-like_b-brl"/>
</dbReference>